<protein>
    <submittedName>
        <fullName evidence="3">Glycosyltransferase involved in cell wall biosynthesis</fullName>
    </submittedName>
</protein>
<accession>A0ABS2Q0J7</accession>
<dbReference type="InterPro" id="IPR028098">
    <property type="entry name" value="Glyco_trans_4-like_N"/>
</dbReference>
<dbReference type="PANTHER" id="PTHR12526:SF638">
    <property type="entry name" value="SPORE COAT PROTEIN SA"/>
    <property type="match status" value="1"/>
</dbReference>
<feature type="domain" description="Glycosyltransferase subfamily 4-like N-terminal" evidence="2">
    <location>
        <begin position="13"/>
        <end position="168"/>
    </location>
</feature>
<dbReference type="Pfam" id="PF00534">
    <property type="entry name" value="Glycos_transf_1"/>
    <property type="match status" value="1"/>
</dbReference>
<dbReference type="InterPro" id="IPR001296">
    <property type="entry name" value="Glyco_trans_1"/>
</dbReference>
<dbReference type="RefSeq" id="WP_205002991.1">
    <property type="nucleotide sequence ID" value="NZ_JAFBER010000005.1"/>
</dbReference>
<dbReference type="Gene3D" id="3.40.50.2000">
    <property type="entry name" value="Glycogen Phosphorylase B"/>
    <property type="match status" value="2"/>
</dbReference>
<gene>
    <name evidence="3" type="ORF">JOD45_001261</name>
</gene>
<proteinExistence type="predicted"/>
<comment type="caution">
    <text evidence="3">The sequence shown here is derived from an EMBL/GenBank/DDBJ whole genome shotgun (WGS) entry which is preliminary data.</text>
</comment>
<name>A0ABS2Q0J7_9BACL</name>
<dbReference type="Proteomes" id="UP000808914">
    <property type="component" value="Unassembled WGS sequence"/>
</dbReference>
<dbReference type="EMBL" id="JAFBER010000005">
    <property type="protein sequence ID" value="MBM7645052.1"/>
    <property type="molecule type" value="Genomic_DNA"/>
</dbReference>
<reference evidence="3 4" key="1">
    <citation type="submission" date="2021-01" db="EMBL/GenBank/DDBJ databases">
        <title>Genomic Encyclopedia of Type Strains, Phase IV (KMG-IV): sequencing the most valuable type-strain genomes for metagenomic binning, comparative biology and taxonomic classification.</title>
        <authorList>
            <person name="Goeker M."/>
        </authorList>
    </citation>
    <scope>NUCLEOTIDE SEQUENCE [LARGE SCALE GENOMIC DNA]</scope>
    <source>
        <strain evidence="3 4">DSM 28236</strain>
    </source>
</reference>
<dbReference type="SUPFAM" id="SSF53756">
    <property type="entry name" value="UDP-Glycosyltransferase/glycogen phosphorylase"/>
    <property type="match status" value="1"/>
</dbReference>
<evidence type="ECO:0000259" key="1">
    <source>
        <dbReference type="Pfam" id="PF00534"/>
    </source>
</evidence>
<keyword evidence="4" id="KW-1185">Reference proteome</keyword>
<sequence>MKVVHVISGGETGGSRKHLLSLLKCFPKGDAALIVFQKGLLYDEACHLDINVQLLEQTSRYDLSVLKKMVNHINEKDYDIIHSHGARANLFTYLIKRKLRAPWVATVHSDPSLDFMHKGLRGKIFSMINKKTFNSIDLIFAVSDHLKNRLIEEGLEKEKIKTVYNGIQFDNRLHLSKLKKEAFGLTEDDFIIAMAARCHPIKGHEIVFKALKELNDINIKVLLIGDGPSKKDLEAKAREMGLISQVRFLGFRSDVEALIDLADISLLASYSESFPLVLLESAKMKKTVIATNVGGVNALIPDQSMGFVVPKGDPASLKEAILTAKKIKQAGKLGDMGERLYQHAKSHFSLHQLYEMIYDNYQHIL</sequence>
<evidence type="ECO:0000313" key="3">
    <source>
        <dbReference type="EMBL" id="MBM7645052.1"/>
    </source>
</evidence>
<feature type="domain" description="Glycosyl transferase family 1" evidence="1">
    <location>
        <begin position="179"/>
        <end position="328"/>
    </location>
</feature>
<evidence type="ECO:0000313" key="4">
    <source>
        <dbReference type="Proteomes" id="UP000808914"/>
    </source>
</evidence>
<organism evidence="3 4">
    <name type="scientific">Scopulibacillus daqui</name>
    <dbReference type="NCBI Taxonomy" id="1469162"/>
    <lineage>
        <taxon>Bacteria</taxon>
        <taxon>Bacillati</taxon>
        <taxon>Bacillota</taxon>
        <taxon>Bacilli</taxon>
        <taxon>Bacillales</taxon>
        <taxon>Sporolactobacillaceae</taxon>
        <taxon>Scopulibacillus</taxon>
    </lineage>
</organism>
<dbReference type="PANTHER" id="PTHR12526">
    <property type="entry name" value="GLYCOSYLTRANSFERASE"/>
    <property type="match status" value="1"/>
</dbReference>
<dbReference type="Pfam" id="PF13439">
    <property type="entry name" value="Glyco_transf_4"/>
    <property type="match status" value="1"/>
</dbReference>
<evidence type="ECO:0000259" key="2">
    <source>
        <dbReference type="Pfam" id="PF13439"/>
    </source>
</evidence>